<evidence type="ECO:0000256" key="2">
    <source>
        <dbReference type="ARBA" id="ARBA00022741"/>
    </source>
</evidence>
<evidence type="ECO:0000313" key="5">
    <source>
        <dbReference type="EMBL" id="EJR35440.1"/>
    </source>
</evidence>
<accession>A0A0B5SAL5</accession>
<evidence type="ECO:0000313" key="9">
    <source>
        <dbReference type="Proteomes" id="UP000236165"/>
    </source>
</evidence>
<dbReference type="InterPro" id="IPR027417">
    <property type="entry name" value="P-loop_NTPase"/>
</dbReference>
<dbReference type="SUPFAM" id="SSF52540">
    <property type="entry name" value="P-loop containing nucleoside triphosphate hydrolases"/>
    <property type="match status" value="2"/>
</dbReference>
<dbReference type="InterPro" id="IPR003439">
    <property type="entry name" value="ABC_transporter-like_ATP-bd"/>
</dbReference>
<keyword evidence="10" id="KW-1185">Reference proteome</keyword>
<dbReference type="GO" id="GO:0016887">
    <property type="term" value="F:ATP hydrolysis activity"/>
    <property type="evidence" value="ECO:0007669"/>
    <property type="project" value="InterPro"/>
</dbReference>
<proteinExistence type="inferred from homology"/>
<reference evidence="5 8" key="1">
    <citation type="submission" date="2012-04" db="EMBL/GenBank/DDBJ databases">
        <title>The Genome Sequence of Bacillus cereus VD078.</title>
        <authorList>
            <consortium name="The Broad Institute Genome Sequencing Platform"/>
            <consortium name="The Broad Institute Genome Sequencing Center for Infectious Disease"/>
            <person name="Feldgarden M."/>
            <person name="Van der Auwera G.A."/>
            <person name="Mahillon J."/>
            <person name="Duprez V."/>
            <person name="Timmery S."/>
            <person name="Mattelet C."/>
            <person name="Dierick K."/>
            <person name="Sun M."/>
            <person name="Yu Z."/>
            <person name="Zhu L."/>
            <person name="Hu X."/>
            <person name="Shank E.B."/>
            <person name="Swiecicka I."/>
            <person name="Hansen B.M."/>
            <person name="Andrup L."/>
            <person name="Young S.K."/>
            <person name="Zeng Q."/>
            <person name="Gargeya S."/>
            <person name="Fitzgerald M."/>
            <person name="Haas B."/>
            <person name="Abouelleil A."/>
            <person name="Alvarado L."/>
            <person name="Arachchi H.M."/>
            <person name="Berlin A."/>
            <person name="Chapman S.B."/>
            <person name="Goldberg J."/>
            <person name="Griggs A."/>
            <person name="Gujja S."/>
            <person name="Hansen M."/>
            <person name="Howarth C."/>
            <person name="Imamovic A."/>
            <person name="Larimer J."/>
            <person name="McCowen C."/>
            <person name="Montmayeur A."/>
            <person name="Murphy C."/>
            <person name="Neiman D."/>
            <person name="Pearson M."/>
            <person name="Priest M."/>
            <person name="Roberts A."/>
            <person name="Saif S."/>
            <person name="Shea T."/>
            <person name="Sisk P."/>
            <person name="Sykes S."/>
            <person name="Wortman J."/>
            <person name="Nusbaum C."/>
            <person name="Birren B."/>
        </authorList>
    </citation>
    <scope>NUCLEOTIDE SEQUENCE [LARGE SCALE GENOMIC DNA]</scope>
    <source>
        <strain evidence="5 8">VD078</strain>
    </source>
</reference>
<dbReference type="RefSeq" id="WP_002125354.1">
    <property type="nucleotide sequence ID" value="NZ_CM125442.1"/>
</dbReference>
<reference evidence="7 10" key="3">
    <citation type="submission" date="2020-12" db="EMBL/GenBank/DDBJ databases">
        <title>FDA dAtabase for Regulatory Grade micrObial Sequences (FDA-ARGOS): Supporting development and validation of Infectious Disease Dx tests.</title>
        <authorList>
            <person name="Nelson B."/>
            <person name="Plummer A."/>
            <person name="Tallon L."/>
            <person name="Sadzewicz L."/>
            <person name="Zhao X."/>
            <person name="Boylan J."/>
            <person name="Ott S."/>
            <person name="Bowen H."/>
            <person name="Vavikolanu K."/>
            <person name="Mehta A."/>
            <person name="Aluvathingal J."/>
            <person name="Nadendla S."/>
            <person name="Myers T."/>
            <person name="Yan Y."/>
            <person name="Sichtig H."/>
        </authorList>
    </citation>
    <scope>NUCLEOTIDE SEQUENCE [LARGE SCALE GENOMIC DNA]</scope>
    <source>
        <strain evidence="7 10">FDAARGOS_924</strain>
    </source>
</reference>
<evidence type="ECO:0000313" key="8">
    <source>
        <dbReference type="Proteomes" id="UP000006976"/>
    </source>
</evidence>
<name>A0A084IU10_BACMY</name>
<dbReference type="GO" id="GO:0005524">
    <property type="term" value="F:ATP binding"/>
    <property type="evidence" value="ECO:0007669"/>
    <property type="project" value="UniProtKB-KW"/>
</dbReference>
<feature type="domain" description="ABC transporter" evidence="4">
    <location>
        <begin position="4"/>
        <end position="243"/>
    </location>
</feature>
<dbReference type="SMART" id="SM00382">
    <property type="entry name" value="AAA"/>
    <property type="match status" value="2"/>
</dbReference>
<organism evidence="6 9">
    <name type="scientific">Bacillus mycoides</name>
    <dbReference type="NCBI Taxonomy" id="1405"/>
    <lineage>
        <taxon>Bacteria</taxon>
        <taxon>Bacillati</taxon>
        <taxon>Bacillota</taxon>
        <taxon>Bacilli</taxon>
        <taxon>Bacillales</taxon>
        <taxon>Bacillaceae</taxon>
        <taxon>Bacillus</taxon>
        <taxon>Bacillus cereus group</taxon>
    </lineage>
</organism>
<accession>A0A084IU10</accession>
<sequence length="495" mass="54422">MMTFSLQNITHSYHISTPVLENVSINIQKGKVHALLGMNGAGKSTLLKIATGEIQPVAGNIKIDNQSISFTSPRDAKKHGISFVTQEVDHGLIPGLSVLENVLIDHLAMQNKVLFSKSKLVSLAKQHLQTVQADLNVSEDVSNCSLHEKQLLLIARALSNNTNYLLLDEPTSSLGPKEVETFGQLLKDLTLKGIGIILISHRLSEIRNFADDVTVLHNGKVALSEAITKVTDQQIVEAMTGKQLTLPINTAPKRGSEELFKVQELPLHKDHSPLSLTVRKGETVVIYGLIGSGKTTLAETLFGTRHTYHAEIDGQTITIKTPRDAIKAKIALVPEERRKQGVFLSEDIISHTNLHQSGWRRKQTEVNNATTAISSFSISPNDPKAFIHSLSGGNQQKVSIAKWHGFKPNLFLLDEPTKGVDIAAKQDIFQFIRNITENGSSVIYFTGEQDEALHIADRILILANGEFVGEYLPDELSPEQLLHLSEGSYSIESRS</sequence>
<gene>
    <name evidence="6" type="primary">araG</name>
    <name evidence="6" type="ORF">BACWE_09410</name>
    <name evidence="7" type="ORF">I6G81_04405</name>
    <name evidence="5" type="ORF">III_04599</name>
</gene>
<keyword evidence="3 6" id="KW-0067">ATP-binding</keyword>
<dbReference type="EC" id="3.6.3.17" evidence="6"/>
<evidence type="ECO:0000313" key="7">
    <source>
        <dbReference type="EMBL" id="QQA16722.1"/>
    </source>
</evidence>
<dbReference type="CDD" id="cd03216">
    <property type="entry name" value="ABC_Carb_Monos_I"/>
    <property type="match status" value="1"/>
</dbReference>
<evidence type="ECO:0000313" key="6">
    <source>
        <dbReference type="EMBL" id="PJN72113.1"/>
    </source>
</evidence>
<dbReference type="PANTHER" id="PTHR43790:SF2">
    <property type="entry name" value="AUTOINDUCER 2 IMPORT ATP-BINDING PROTEIN LSRA"/>
    <property type="match status" value="1"/>
</dbReference>
<dbReference type="InterPro" id="IPR003593">
    <property type="entry name" value="AAA+_ATPase"/>
</dbReference>
<dbReference type="Gene3D" id="3.40.50.300">
    <property type="entry name" value="P-loop containing nucleotide triphosphate hydrolases"/>
    <property type="match status" value="2"/>
</dbReference>
<dbReference type="PANTHER" id="PTHR43790">
    <property type="entry name" value="CARBOHYDRATE TRANSPORT ATP-BINDING PROTEIN MG119-RELATED"/>
    <property type="match status" value="1"/>
</dbReference>
<keyword evidence="6" id="KW-0378">Hydrolase</keyword>
<dbReference type="PROSITE" id="PS50893">
    <property type="entry name" value="ABC_TRANSPORTER_2"/>
    <property type="match status" value="2"/>
</dbReference>
<accession>J8IAK6</accession>
<dbReference type="OMA" id="RMNYPAM"/>
<evidence type="ECO:0000313" key="10">
    <source>
        <dbReference type="Proteomes" id="UP000596196"/>
    </source>
</evidence>
<dbReference type="EMBL" id="AHEV01000030">
    <property type="protein sequence ID" value="EJR35440.1"/>
    <property type="molecule type" value="Genomic_DNA"/>
</dbReference>
<evidence type="ECO:0000259" key="4">
    <source>
        <dbReference type="PROSITE" id="PS50893"/>
    </source>
</evidence>
<dbReference type="KEGG" id="bmyo:BG05_5153"/>
<dbReference type="Pfam" id="PF00005">
    <property type="entry name" value="ABC_tran"/>
    <property type="match status" value="2"/>
</dbReference>
<keyword evidence="2" id="KW-0547">Nucleotide-binding</keyword>
<dbReference type="InterPro" id="IPR050107">
    <property type="entry name" value="ABC_carbohydrate_import_ATPase"/>
</dbReference>
<protein>
    <submittedName>
        <fullName evidence="6">Arabinose import ATP-binding protein AraG</fullName>
        <ecNumber evidence="6">3.6.3.17</ecNumber>
    </submittedName>
    <submittedName>
        <fullName evidence="7">Sugar ABC transporter ATP-binding protein</fullName>
    </submittedName>
</protein>
<dbReference type="GeneID" id="66264171"/>
<reference evidence="6 9" key="2">
    <citation type="submission" date="2016-10" db="EMBL/GenBank/DDBJ databases">
        <title>Genome Sequence of Bacillus weihenstephanensis GM6LP.</title>
        <authorList>
            <person name="Poehlein A."/>
            <person name="Wemheuer F."/>
            <person name="Hollensteiner J."/>
            <person name="Wemheuer B."/>
        </authorList>
    </citation>
    <scope>NUCLEOTIDE SEQUENCE [LARGE SCALE GENOMIC DNA]</scope>
    <source>
        <strain evidence="6 9">GM6LP</strain>
    </source>
</reference>
<evidence type="ECO:0000256" key="1">
    <source>
        <dbReference type="ARBA" id="ARBA00009404"/>
    </source>
</evidence>
<evidence type="ECO:0000256" key="3">
    <source>
        <dbReference type="ARBA" id="ARBA00022840"/>
    </source>
</evidence>
<dbReference type="EMBL" id="MKZQ01000013">
    <property type="protein sequence ID" value="PJN72113.1"/>
    <property type="molecule type" value="Genomic_DNA"/>
</dbReference>
<dbReference type="EMBL" id="CP065877">
    <property type="protein sequence ID" value="QQA16722.1"/>
    <property type="molecule type" value="Genomic_DNA"/>
</dbReference>
<dbReference type="AlphaFoldDB" id="A0A084IU10"/>
<dbReference type="Proteomes" id="UP000006976">
    <property type="component" value="Unassembled WGS sequence"/>
</dbReference>
<comment type="similarity">
    <text evidence="1">Belongs to the ABC transporter superfamily. AI-2 autoinducer porter (TC 3.A.1.2.8) family.</text>
</comment>
<dbReference type="CDD" id="cd03215">
    <property type="entry name" value="ABC_Carb_Monos_II"/>
    <property type="match status" value="1"/>
</dbReference>
<dbReference type="Proteomes" id="UP000596196">
    <property type="component" value="Chromosome"/>
</dbReference>
<feature type="domain" description="ABC transporter" evidence="4">
    <location>
        <begin position="254"/>
        <end position="489"/>
    </location>
</feature>
<dbReference type="Proteomes" id="UP000236165">
    <property type="component" value="Unassembled WGS sequence"/>
</dbReference>